<feature type="domain" description="GmrSD restriction endonucleases N-terminal" evidence="1">
    <location>
        <begin position="41"/>
        <end position="178"/>
    </location>
</feature>
<dbReference type="EMBL" id="DXBD01000032">
    <property type="protein sequence ID" value="HIZ67706.1"/>
    <property type="molecule type" value="Genomic_DNA"/>
</dbReference>
<sequence>MVKELDLFTEVEKDEIQKQIDELQKELDYDTRDYPISYLVDLYEDEDETVFAPDYQRHELLWKLSDKSRFIESLILDYPIPLIFLADTDDGKLEIIDGLQRISTLSQFLSDDFVLDGLKKLDKLNGCSFEDIPSGEKRRLKAKSLRIIVLKKSTPSDVRIELFDRLNTSALRANSSETRYGRESENPMMRLINELKDEEIFKKTTNLSDKRINRKEDIELISRFFAYSNDLKSYKGHVTTFLDNYIAKEGKEWSDEKEAKFKDEFLQTMNFVDEYFEKGFQKLDRNQTPRVRFEALSVGINLALREYPNLPMSKDKSETLLNSKKFEEWTTTDAANNRNKVKTRIHGVRDFLLTGKFDG</sequence>
<dbReference type="Proteomes" id="UP000824058">
    <property type="component" value="Unassembled WGS sequence"/>
</dbReference>
<evidence type="ECO:0000313" key="2">
    <source>
        <dbReference type="EMBL" id="HIZ67706.1"/>
    </source>
</evidence>
<dbReference type="PANTHER" id="PTHR39639:SF1">
    <property type="entry name" value="DUF262 DOMAIN-CONTAINING PROTEIN"/>
    <property type="match status" value="1"/>
</dbReference>
<protein>
    <submittedName>
        <fullName evidence="2">DUF262 domain-containing protein</fullName>
    </submittedName>
</protein>
<name>A0A9D2FW30_9STRE</name>
<dbReference type="Pfam" id="PF03235">
    <property type="entry name" value="GmrSD_N"/>
    <property type="match status" value="1"/>
</dbReference>
<reference evidence="2" key="1">
    <citation type="journal article" date="2021" name="PeerJ">
        <title>Extensive microbial diversity within the chicken gut microbiome revealed by metagenomics and culture.</title>
        <authorList>
            <person name="Gilroy R."/>
            <person name="Ravi A."/>
            <person name="Getino M."/>
            <person name="Pursley I."/>
            <person name="Horton D.L."/>
            <person name="Alikhan N.F."/>
            <person name="Baker D."/>
            <person name="Gharbi K."/>
            <person name="Hall N."/>
            <person name="Watson M."/>
            <person name="Adriaenssens E.M."/>
            <person name="Foster-Nyarko E."/>
            <person name="Jarju S."/>
            <person name="Secka A."/>
            <person name="Antonio M."/>
            <person name="Oren A."/>
            <person name="Chaudhuri R.R."/>
            <person name="La Ragione R."/>
            <person name="Hildebrand F."/>
            <person name="Pallen M.J."/>
        </authorList>
    </citation>
    <scope>NUCLEOTIDE SEQUENCE</scope>
    <source>
        <strain evidence="2">ChiBcolR9-63</strain>
    </source>
</reference>
<proteinExistence type="predicted"/>
<evidence type="ECO:0000313" key="3">
    <source>
        <dbReference type="Proteomes" id="UP000824058"/>
    </source>
</evidence>
<evidence type="ECO:0000259" key="1">
    <source>
        <dbReference type="Pfam" id="PF03235"/>
    </source>
</evidence>
<comment type="caution">
    <text evidence="2">The sequence shown here is derived from an EMBL/GenBank/DDBJ whole genome shotgun (WGS) entry which is preliminary data.</text>
</comment>
<dbReference type="PANTHER" id="PTHR39639">
    <property type="entry name" value="CHROMOSOME 16, WHOLE GENOME SHOTGUN SEQUENCE"/>
    <property type="match status" value="1"/>
</dbReference>
<reference evidence="2" key="2">
    <citation type="submission" date="2021-04" db="EMBL/GenBank/DDBJ databases">
        <authorList>
            <person name="Gilroy R."/>
        </authorList>
    </citation>
    <scope>NUCLEOTIDE SEQUENCE</scope>
    <source>
        <strain evidence="2">ChiBcolR9-63</strain>
    </source>
</reference>
<gene>
    <name evidence="2" type="ORF">H9965_04455</name>
</gene>
<dbReference type="AlphaFoldDB" id="A0A9D2FW30"/>
<dbReference type="InterPro" id="IPR004919">
    <property type="entry name" value="GmrSD_N"/>
</dbReference>
<organism evidence="2 3">
    <name type="scientific">Candidatus Streptococcus faecavium</name>
    <dbReference type="NCBI Taxonomy" id="2838763"/>
    <lineage>
        <taxon>Bacteria</taxon>
        <taxon>Bacillati</taxon>
        <taxon>Bacillota</taxon>
        <taxon>Bacilli</taxon>
        <taxon>Lactobacillales</taxon>
        <taxon>Streptococcaceae</taxon>
        <taxon>Streptococcus</taxon>
    </lineage>
</organism>
<accession>A0A9D2FW30</accession>